<accession>X6LP94</accession>
<proteinExistence type="predicted"/>
<dbReference type="Proteomes" id="UP000023152">
    <property type="component" value="Unassembled WGS sequence"/>
</dbReference>
<reference evidence="2 3" key="1">
    <citation type="journal article" date="2013" name="Curr. Biol.">
        <title>The Genome of the Foraminiferan Reticulomyxa filosa.</title>
        <authorList>
            <person name="Glockner G."/>
            <person name="Hulsmann N."/>
            <person name="Schleicher M."/>
            <person name="Noegel A.A."/>
            <person name="Eichinger L."/>
            <person name="Gallinger C."/>
            <person name="Pawlowski J."/>
            <person name="Sierra R."/>
            <person name="Euteneuer U."/>
            <person name="Pillet L."/>
            <person name="Moustafa A."/>
            <person name="Platzer M."/>
            <person name="Groth M."/>
            <person name="Szafranski K."/>
            <person name="Schliwa M."/>
        </authorList>
    </citation>
    <scope>NUCLEOTIDE SEQUENCE [LARGE SCALE GENOMIC DNA]</scope>
</reference>
<dbReference type="InterPro" id="IPR013083">
    <property type="entry name" value="Znf_RING/FYVE/PHD"/>
</dbReference>
<evidence type="ECO:0000313" key="3">
    <source>
        <dbReference type="Proteomes" id="UP000023152"/>
    </source>
</evidence>
<keyword evidence="3" id="KW-1185">Reference proteome</keyword>
<keyword evidence="1" id="KW-0175">Coiled coil</keyword>
<feature type="coiled-coil region" evidence="1">
    <location>
        <begin position="35"/>
        <end position="71"/>
    </location>
</feature>
<dbReference type="EMBL" id="ASPP01034519">
    <property type="protein sequence ID" value="ETO02952.1"/>
    <property type="molecule type" value="Genomic_DNA"/>
</dbReference>
<evidence type="ECO:0000313" key="2">
    <source>
        <dbReference type="EMBL" id="ETO02952.1"/>
    </source>
</evidence>
<gene>
    <name evidence="2" type="ORF">RFI_34458</name>
</gene>
<name>X6LP94_RETFI</name>
<dbReference type="Gene3D" id="3.30.40.10">
    <property type="entry name" value="Zinc/RING finger domain, C3HC4 (zinc finger)"/>
    <property type="match status" value="1"/>
</dbReference>
<dbReference type="AlphaFoldDB" id="X6LP94"/>
<evidence type="ECO:0000256" key="1">
    <source>
        <dbReference type="SAM" id="Coils"/>
    </source>
</evidence>
<sequence length="199" mass="23266">MLFIIFFCEKTKNLLNYTIVFNFNNKTTFQINFFANGVILSKKKLRKKLSKMEEEKSKDNAKLDLESITEQHACFDKNWILQLNKQESIHNLICLICKQVANSPMEINCIQHKNMDESLIVGENCLTKFLSQNQNSCPIEPHDNCLYSQGRFAKLYINELDVICPRQFQQEQHQLRMLTQQGHEERETPGIINCGFKGK</sequence>
<protein>
    <recommendedName>
        <fullName evidence="4">TRAF-type domain-containing protein</fullName>
    </recommendedName>
</protein>
<feature type="non-terminal residue" evidence="2">
    <location>
        <position position="199"/>
    </location>
</feature>
<evidence type="ECO:0008006" key="4">
    <source>
        <dbReference type="Google" id="ProtNLM"/>
    </source>
</evidence>
<organism evidence="2 3">
    <name type="scientific">Reticulomyxa filosa</name>
    <dbReference type="NCBI Taxonomy" id="46433"/>
    <lineage>
        <taxon>Eukaryota</taxon>
        <taxon>Sar</taxon>
        <taxon>Rhizaria</taxon>
        <taxon>Retaria</taxon>
        <taxon>Foraminifera</taxon>
        <taxon>Monothalamids</taxon>
        <taxon>Reticulomyxidae</taxon>
        <taxon>Reticulomyxa</taxon>
    </lineage>
</organism>
<comment type="caution">
    <text evidence="2">The sequence shown here is derived from an EMBL/GenBank/DDBJ whole genome shotgun (WGS) entry which is preliminary data.</text>
</comment>